<dbReference type="Pfam" id="PF13622">
    <property type="entry name" value="4HBT_3"/>
    <property type="match status" value="1"/>
</dbReference>
<evidence type="ECO:0008006" key="7">
    <source>
        <dbReference type="Google" id="ProtNLM"/>
    </source>
</evidence>
<sequence>MPVRAFGGEVAGQSVMAAGRTVPSSRSIHSAHAHFLRPGISDEDVVYGVRTVRDGGSYSTRQVEAVQRGEVILTMTASFHIGDASDMSHQVPRLSAIPVDELAGAAGPADHGDEMSSWVRWLQQRQAIDLVFPSAPVRERVRGGRSTDPHQALWLRASDTLPDDALTHAAAVTYLADLLLLSTGLGPHGQAFTDDSLSFASLDHTVWFHEAARADEWLLHDMEGSWVGHGRSLCRGTIFSGSGQLVATVMQEGVIRQSSR</sequence>
<reference evidence="5 6" key="1">
    <citation type="submission" date="2015-11" db="EMBL/GenBank/DDBJ databases">
        <authorList>
            <person name="Zhang Y."/>
            <person name="Guo Z."/>
        </authorList>
    </citation>
    <scope>NUCLEOTIDE SEQUENCE [LARGE SCALE GENOMIC DNA]</scope>
    <source>
        <strain evidence="5 6">YFY001</strain>
    </source>
</reference>
<dbReference type="PANTHER" id="PTHR11066">
    <property type="entry name" value="ACYL-COA THIOESTERASE"/>
    <property type="match status" value="1"/>
</dbReference>
<feature type="domain" description="Acyl-CoA thioesterase-like N-terminal HotDog" evidence="4">
    <location>
        <begin position="4"/>
        <end position="80"/>
    </location>
</feature>
<dbReference type="GO" id="GO:0006637">
    <property type="term" value="P:acyl-CoA metabolic process"/>
    <property type="evidence" value="ECO:0007669"/>
    <property type="project" value="InterPro"/>
</dbReference>
<dbReference type="KEGG" id="jte:ASJ30_13465"/>
<evidence type="ECO:0000256" key="2">
    <source>
        <dbReference type="ARBA" id="ARBA00022801"/>
    </source>
</evidence>
<evidence type="ECO:0000259" key="3">
    <source>
        <dbReference type="Pfam" id="PF02551"/>
    </source>
</evidence>
<dbReference type="SUPFAM" id="SSF54637">
    <property type="entry name" value="Thioesterase/thiol ester dehydrase-isomerase"/>
    <property type="match status" value="2"/>
</dbReference>
<dbReference type="Proteomes" id="UP000182938">
    <property type="component" value="Chromosome"/>
</dbReference>
<keyword evidence="6" id="KW-1185">Reference proteome</keyword>
<gene>
    <name evidence="5" type="ORF">ASJ30_13465</name>
</gene>
<evidence type="ECO:0000256" key="1">
    <source>
        <dbReference type="ARBA" id="ARBA00006538"/>
    </source>
</evidence>
<comment type="similarity">
    <text evidence="1">Belongs to the C/M/P thioester hydrolase family.</text>
</comment>
<dbReference type="InterPro" id="IPR042171">
    <property type="entry name" value="Acyl-CoA_hotdog"/>
</dbReference>
<evidence type="ECO:0000313" key="6">
    <source>
        <dbReference type="Proteomes" id="UP000182938"/>
    </source>
</evidence>
<dbReference type="InterPro" id="IPR025652">
    <property type="entry name" value="TesB_C"/>
</dbReference>
<feature type="domain" description="Acyl-CoA thioesterase 2 C-terminal" evidence="3">
    <location>
        <begin position="127"/>
        <end position="254"/>
    </location>
</feature>
<dbReference type="InterPro" id="IPR003703">
    <property type="entry name" value="Acyl_CoA_thio"/>
</dbReference>
<dbReference type="InterPro" id="IPR029069">
    <property type="entry name" value="HotDog_dom_sf"/>
</dbReference>
<dbReference type="PANTHER" id="PTHR11066:SF34">
    <property type="entry name" value="ACYL-COENZYME A THIOESTERASE 8"/>
    <property type="match status" value="1"/>
</dbReference>
<dbReference type="CDD" id="cd03445">
    <property type="entry name" value="Thioesterase_II_repeat2"/>
    <property type="match status" value="1"/>
</dbReference>
<dbReference type="InterPro" id="IPR049449">
    <property type="entry name" value="TesB_ACOT8-like_N"/>
</dbReference>
<dbReference type="AlphaFoldDB" id="A0A1L3MJP8"/>
<evidence type="ECO:0000259" key="4">
    <source>
        <dbReference type="Pfam" id="PF13622"/>
    </source>
</evidence>
<name>A0A1L3MJP8_9MICO</name>
<dbReference type="CDD" id="cd03444">
    <property type="entry name" value="Thioesterase_II_repeat1"/>
    <property type="match status" value="1"/>
</dbReference>
<dbReference type="Gene3D" id="2.40.160.210">
    <property type="entry name" value="Acyl-CoA thioesterase, double hotdog domain"/>
    <property type="match status" value="1"/>
</dbReference>
<dbReference type="Pfam" id="PF02551">
    <property type="entry name" value="Acyl_CoA_thio"/>
    <property type="match status" value="1"/>
</dbReference>
<proteinExistence type="inferred from homology"/>
<accession>A0A1L3MJP8</accession>
<dbReference type="GO" id="GO:0009062">
    <property type="term" value="P:fatty acid catabolic process"/>
    <property type="evidence" value="ECO:0007669"/>
    <property type="project" value="TreeGrafter"/>
</dbReference>
<organism evidence="5 6">
    <name type="scientific">Janibacter indicus</name>
    <dbReference type="NCBI Taxonomy" id="857417"/>
    <lineage>
        <taxon>Bacteria</taxon>
        <taxon>Bacillati</taxon>
        <taxon>Actinomycetota</taxon>
        <taxon>Actinomycetes</taxon>
        <taxon>Micrococcales</taxon>
        <taxon>Intrasporangiaceae</taxon>
        <taxon>Janibacter</taxon>
    </lineage>
</organism>
<evidence type="ECO:0000313" key="5">
    <source>
        <dbReference type="EMBL" id="APH02414.1"/>
    </source>
</evidence>
<keyword evidence="2" id="KW-0378">Hydrolase</keyword>
<dbReference type="EMBL" id="CP013290">
    <property type="protein sequence ID" value="APH02414.1"/>
    <property type="molecule type" value="Genomic_DNA"/>
</dbReference>
<dbReference type="RefSeq" id="WP_083546187.1">
    <property type="nucleotide sequence ID" value="NZ_CP013290.1"/>
</dbReference>
<dbReference type="GO" id="GO:0047617">
    <property type="term" value="F:fatty acyl-CoA hydrolase activity"/>
    <property type="evidence" value="ECO:0007669"/>
    <property type="project" value="InterPro"/>
</dbReference>
<protein>
    <recommendedName>
        <fullName evidence="7">Acyl-CoA thioesterase II</fullName>
    </recommendedName>
</protein>